<evidence type="ECO:0000256" key="2">
    <source>
        <dbReference type="PROSITE-ProRule" id="PRU00235"/>
    </source>
</evidence>
<dbReference type="PROSITE" id="PS50012">
    <property type="entry name" value="RCC1_3"/>
    <property type="match status" value="1"/>
</dbReference>
<accession>A0A061DAF9</accession>
<dbReference type="EMBL" id="LK391710">
    <property type="protein sequence ID" value="CDR97686.1"/>
    <property type="molecule type" value="Genomic_DNA"/>
</dbReference>
<evidence type="ECO:0000256" key="3">
    <source>
        <dbReference type="SAM" id="MobiDB-lite"/>
    </source>
</evidence>
<dbReference type="InterPro" id="IPR009091">
    <property type="entry name" value="RCC1/BLIP-II"/>
</dbReference>
<evidence type="ECO:0000313" key="4">
    <source>
        <dbReference type="EMBL" id="CDR97686.1"/>
    </source>
</evidence>
<dbReference type="GeneID" id="24566227"/>
<dbReference type="VEuPathDB" id="PiroplasmaDB:BBBOND_0401770"/>
<reference evidence="5" key="1">
    <citation type="journal article" date="2014" name="Nucleic Acids Res.">
        <title>The evolutionary dynamics of variant antigen genes in Babesia reveal a history of genomic innovation underlying host-parasite interaction.</title>
        <authorList>
            <person name="Jackson A.P."/>
            <person name="Otto T.D."/>
            <person name="Darby A."/>
            <person name="Ramaprasad A."/>
            <person name="Xia D."/>
            <person name="Echaide I.E."/>
            <person name="Farber M."/>
            <person name="Gahlot S."/>
            <person name="Gamble J."/>
            <person name="Gupta D."/>
            <person name="Gupta Y."/>
            <person name="Jackson L."/>
            <person name="Malandrin L."/>
            <person name="Malas T.B."/>
            <person name="Moussa E."/>
            <person name="Nair M."/>
            <person name="Reid A.J."/>
            <person name="Sanders M."/>
            <person name="Sharma J."/>
            <person name="Tracey A."/>
            <person name="Quail M.A."/>
            <person name="Weir W."/>
            <person name="Wastling J.M."/>
            <person name="Hall N."/>
            <person name="Willadsen P."/>
            <person name="Lingelbach K."/>
            <person name="Shiels B."/>
            <person name="Tait A."/>
            <person name="Berriman M."/>
            <person name="Allred D.R."/>
            <person name="Pain A."/>
        </authorList>
    </citation>
    <scope>NUCLEOTIDE SEQUENCE [LARGE SCALE GENOMIC DNA]</scope>
    <source>
        <strain evidence="5">Bond</strain>
    </source>
</reference>
<proteinExistence type="predicted"/>
<dbReference type="STRING" id="5866.A0A061DAF9"/>
<feature type="region of interest" description="Disordered" evidence="3">
    <location>
        <begin position="141"/>
        <end position="196"/>
    </location>
</feature>
<dbReference type="PANTHER" id="PTHR22872">
    <property type="entry name" value="BTK-BINDING PROTEIN-RELATED"/>
    <property type="match status" value="1"/>
</dbReference>
<evidence type="ECO:0000313" key="5">
    <source>
        <dbReference type="Proteomes" id="UP000033188"/>
    </source>
</evidence>
<dbReference type="AlphaFoldDB" id="A0A061DAF9"/>
<dbReference type="SUPFAM" id="SSF50985">
    <property type="entry name" value="RCC1/BLIP-II"/>
    <property type="match status" value="1"/>
</dbReference>
<keyword evidence="1" id="KW-0677">Repeat</keyword>
<dbReference type="OrthoDB" id="8068875at2759"/>
<dbReference type="OMA" id="MYFQCGR"/>
<feature type="compositionally biased region" description="Polar residues" evidence="3">
    <location>
        <begin position="145"/>
        <end position="156"/>
    </location>
</feature>
<gene>
    <name evidence="4" type="ORF">BBBOND_0401770</name>
</gene>
<dbReference type="Gene3D" id="2.130.10.30">
    <property type="entry name" value="Regulator of chromosome condensation 1/beta-lactamase-inhibitor protein II"/>
    <property type="match status" value="2"/>
</dbReference>
<keyword evidence="5" id="KW-1185">Reference proteome</keyword>
<organism evidence="4 5">
    <name type="scientific">Babesia bigemina</name>
    <dbReference type="NCBI Taxonomy" id="5866"/>
    <lineage>
        <taxon>Eukaryota</taxon>
        <taxon>Sar</taxon>
        <taxon>Alveolata</taxon>
        <taxon>Apicomplexa</taxon>
        <taxon>Aconoidasida</taxon>
        <taxon>Piroplasmida</taxon>
        <taxon>Babesiidae</taxon>
        <taxon>Babesia</taxon>
    </lineage>
</organism>
<dbReference type="InterPro" id="IPR051625">
    <property type="entry name" value="Signaling_Regulatory_Domain"/>
</dbReference>
<sequence length="507" mass="54409">MRILRVFRHLAARAGACVACRVGIEARTGCDGDVTGARQPRGRIRLWGEIAALPGGKENHALFEDASRWRCVTFGPSFGAAIDDTGAVYVWGQMEDGRFVEPQALEGAGIVDCRCSATDLYMLGADGNVYVLRDISHALRERSETSGNRVQSSNVESGDEGATGASGHGSGTVARPQHAGEQAVDKASLPTPERVQGLSGKRIVKMSVGNAHAAFLADDGSLYCSGDNSFGQCGTKPSNVSIDLTFMWLPRSGAVPQELIGVRKVEFKDPTTSIVDVVCGGRHTCCVDSWGNVYTFGDDSSVQLFLGDTRGRTLLEHEQYRPFASPSRKANRSYTTYTQTDRHLQFNPIPVTRVGKLSEYMHLIRGAPATLAAGDDFTVVAATPEAQGSDRATHLIASGDNRFCQCTGVDVRMIRPRVTRLSGVLLPHSLGCGSSHCMAALTNGQILGWGSNKHRQFGPNKRTVLTAPTAILPPEHTDEGGASEPLPPETIQFMRCSFNNTAIITNS</sequence>
<dbReference type="KEGG" id="bbig:BBBOND_0401770"/>
<name>A0A061DAF9_BABBI</name>
<feature type="repeat" description="RCC1" evidence="2">
    <location>
        <begin position="220"/>
        <end position="290"/>
    </location>
</feature>
<dbReference type="InterPro" id="IPR000408">
    <property type="entry name" value="Reg_chr_condens"/>
</dbReference>
<dbReference type="Pfam" id="PF13540">
    <property type="entry name" value="RCC1_2"/>
    <property type="match status" value="3"/>
</dbReference>
<protein>
    <submittedName>
        <fullName evidence="4">Uncharacterized protein</fullName>
    </submittedName>
</protein>
<evidence type="ECO:0000256" key="1">
    <source>
        <dbReference type="ARBA" id="ARBA00022737"/>
    </source>
</evidence>
<dbReference type="RefSeq" id="XP_012769872.1">
    <property type="nucleotide sequence ID" value="XM_012914418.1"/>
</dbReference>
<dbReference type="Proteomes" id="UP000033188">
    <property type="component" value="Chromosome 4"/>
</dbReference>